<comment type="caution">
    <text evidence="1">The sequence shown here is derived from an EMBL/GenBank/DDBJ whole genome shotgun (WGS) entry which is preliminary data.</text>
</comment>
<reference evidence="1" key="1">
    <citation type="journal article" date="2015" name="Nature">
        <title>Complex archaea that bridge the gap between prokaryotes and eukaryotes.</title>
        <authorList>
            <person name="Spang A."/>
            <person name="Saw J.H."/>
            <person name="Jorgensen S.L."/>
            <person name="Zaremba-Niedzwiedzka K."/>
            <person name="Martijn J."/>
            <person name="Lind A.E."/>
            <person name="van Eijk R."/>
            <person name="Schleper C."/>
            <person name="Guy L."/>
            <person name="Ettema T.J."/>
        </authorList>
    </citation>
    <scope>NUCLEOTIDE SEQUENCE</scope>
</reference>
<dbReference type="NCBIfam" id="NF033819">
    <property type="entry name" value="IS66_TnpB"/>
    <property type="match status" value="1"/>
</dbReference>
<dbReference type="Pfam" id="PF05717">
    <property type="entry name" value="TnpB_IS66"/>
    <property type="match status" value="1"/>
</dbReference>
<evidence type="ECO:0000313" key="1">
    <source>
        <dbReference type="EMBL" id="KKL50972.1"/>
    </source>
</evidence>
<accession>A0A0F9FIM9</accession>
<proteinExistence type="predicted"/>
<dbReference type="PANTHER" id="PTHR36455">
    <property type="match status" value="1"/>
</dbReference>
<dbReference type="AlphaFoldDB" id="A0A0F9FIM9"/>
<dbReference type="EMBL" id="LAZR01032410">
    <property type="protein sequence ID" value="KKL50972.1"/>
    <property type="molecule type" value="Genomic_DNA"/>
</dbReference>
<organism evidence="1">
    <name type="scientific">marine sediment metagenome</name>
    <dbReference type="NCBI Taxonomy" id="412755"/>
    <lineage>
        <taxon>unclassified sequences</taxon>
        <taxon>metagenomes</taxon>
        <taxon>ecological metagenomes</taxon>
    </lineage>
</organism>
<dbReference type="PANTHER" id="PTHR36455:SF1">
    <property type="entry name" value="BLR8292 PROTEIN"/>
    <property type="match status" value="1"/>
</dbReference>
<sequence length="118" mass="14136">MKALASFDAVYLHRDPVDFRKAINGLSVIVEQHMQLSPFNGALFVFCNKRRDKLKVLYWDSTGFCLWYKRLEKDKFKWPRKHRETRIQLSAEQMDWLLRGFDISQLKPHQLLDFNTTC</sequence>
<protein>
    <recommendedName>
        <fullName evidence="2">Transposase</fullName>
    </recommendedName>
</protein>
<gene>
    <name evidence="1" type="ORF">LCGC14_2300140</name>
</gene>
<name>A0A0F9FIM9_9ZZZZ</name>
<dbReference type="InterPro" id="IPR008878">
    <property type="entry name" value="Transposase_IS66_Orf2"/>
</dbReference>
<evidence type="ECO:0008006" key="2">
    <source>
        <dbReference type="Google" id="ProtNLM"/>
    </source>
</evidence>